<name>A0ABQ4LW47_9BACL</name>
<organism evidence="1 2">
    <name type="scientific">Paenibacillus cookii</name>
    <dbReference type="NCBI Taxonomy" id="157839"/>
    <lineage>
        <taxon>Bacteria</taxon>
        <taxon>Bacillati</taxon>
        <taxon>Bacillota</taxon>
        <taxon>Bacilli</taxon>
        <taxon>Bacillales</taxon>
        <taxon>Paenibacillaceae</taxon>
        <taxon>Paenibacillus</taxon>
    </lineage>
</organism>
<gene>
    <name evidence="1" type="ORF">J21TS3_22780</name>
</gene>
<reference evidence="1 2" key="1">
    <citation type="submission" date="2021-03" db="EMBL/GenBank/DDBJ databases">
        <title>Antimicrobial resistance genes in bacteria isolated from Japanese honey, and their potential for conferring macrolide and lincosamide resistance in the American foulbrood pathogen Paenibacillus larvae.</title>
        <authorList>
            <person name="Okamoto M."/>
            <person name="Kumagai M."/>
            <person name="Kanamori H."/>
            <person name="Takamatsu D."/>
        </authorList>
    </citation>
    <scope>NUCLEOTIDE SEQUENCE [LARGE SCALE GENOMIC DNA]</scope>
    <source>
        <strain evidence="1 2">J21TS3</strain>
    </source>
</reference>
<comment type="caution">
    <text evidence="1">The sequence shown here is derived from an EMBL/GenBank/DDBJ whole genome shotgun (WGS) entry which is preliminary data.</text>
</comment>
<dbReference type="EMBL" id="BORW01000009">
    <property type="protein sequence ID" value="GIO67457.1"/>
    <property type="molecule type" value="Genomic_DNA"/>
</dbReference>
<evidence type="ECO:0000313" key="1">
    <source>
        <dbReference type="EMBL" id="GIO67457.1"/>
    </source>
</evidence>
<keyword evidence="2" id="KW-1185">Reference proteome</keyword>
<sequence length="59" mass="6505">MTLIIDVKVSFALTSVPVAPHLEQKHVGFSGCARISVERNKNLLHIWRDDDGCLDTGLS</sequence>
<protein>
    <submittedName>
        <fullName evidence="1">Uncharacterized protein</fullName>
    </submittedName>
</protein>
<accession>A0ABQ4LW47</accession>
<proteinExistence type="predicted"/>
<evidence type="ECO:0000313" key="2">
    <source>
        <dbReference type="Proteomes" id="UP000680638"/>
    </source>
</evidence>
<dbReference type="Proteomes" id="UP000680638">
    <property type="component" value="Unassembled WGS sequence"/>
</dbReference>